<gene>
    <name evidence="8" type="ORF">LshimejAT787_1105560</name>
</gene>
<evidence type="ECO:0000256" key="3">
    <source>
        <dbReference type="ARBA" id="ARBA00022630"/>
    </source>
</evidence>
<keyword evidence="6" id="KW-0732">Signal</keyword>
<dbReference type="InterPro" id="IPR006094">
    <property type="entry name" value="Oxid_FAD_bind_N"/>
</dbReference>
<dbReference type="OrthoDB" id="407275at2759"/>
<dbReference type="Gene3D" id="3.40.462.20">
    <property type="match status" value="1"/>
</dbReference>
<dbReference type="InterPro" id="IPR006093">
    <property type="entry name" value="Oxy_OxRdtase_FAD_BS"/>
</dbReference>
<keyword evidence="9" id="KW-1185">Reference proteome</keyword>
<dbReference type="SUPFAM" id="SSF56176">
    <property type="entry name" value="FAD-binding/transporter-associated domain-like"/>
    <property type="match status" value="1"/>
</dbReference>
<comment type="similarity">
    <text evidence="2">Belongs to the oxygen-dependent FAD-linked oxidoreductase family.</text>
</comment>
<evidence type="ECO:0000313" key="9">
    <source>
        <dbReference type="Proteomes" id="UP001063166"/>
    </source>
</evidence>
<comment type="caution">
    <text evidence="8">The sequence shown here is derived from an EMBL/GenBank/DDBJ whole genome shotgun (WGS) entry which is preliminary data.</text>
</comment>
<dbReference type="AlphaFoldDB" id="A0A9P3PWL5"/>
<feature type="chain" id="PRO_5040461140" evidence="6">
    <location>
        <begin position="20"/>
        <end position="483"/>
    </location>
</feature>
<dbReference type="InterPro" id="IPR016169">
    <property type="entry name" value="FAD-bd_PCMH_sub2"/>
</dbReference>
<dbReference type="GO" id="GO:0071949">
    <property type="term" value="F:FAD binding"/>
    <property type="evidence" value="ECO:0007669"/>
    <property type="project" value="InterPro"/>
</dbReference>
<keyword evidence="5" id="KW-0560">Oxidoreductase</keyword>
<evidence type="ECO:0000259" key="7">
    <source>
        <dbReference type="PROSITE" id="PS51387"/>
    </source>
</evidence>
<dbReference type="PANTHER" id="PTHR42973:SF39">
    <property type="entry name" value="FAD-BINDING PCMH-TYPE DOMAIN-CONTAINING PROTEIN"/>
    <property type="match status" value="1"/>
</dbReference>
<evidence type="ECO:0000256" key="4">
    <source>
        <dbReference type="ARBA" id="ARBA00022827"/>
    </source>
</evidence>
<evidence type="ECO:0000313" key="8">
    <source>
        <dbReference type="EMBL" id="GLB42541.1"/>
    </source>
</evidence>
<dbReference type="PANTHER" id="PTHR42973">
    <property type="entry name" value="BINDING OXIDOREDUCTASE, PUTATIVE (AFU_ORTHOLOGUE AFUA_1G17690)-RELATED"/>
    <property type="match status" value="1"/>
</dbReference>
<dbReference type="InterPro" id="IPR050416">
    <property type="entry name" value="FAD-linked_Oxidoreductase"/>
</dbReference>
<keyword evidence="3" id="KW-0285">Flavoprotein</keyword>
<evidence type="ECO:0000256" key="6">
    <source>
        <dbReference type="SAM" id="SignalP"/>
    </source>
</evidence>
<accession>A0A9P3PWL5</accession>
<protein>
    <submittedName>
        <fullName evidence="8">Oxygen-dependent FAD-linked oxidoreductase family protein</fullName>
    </submittedName>
</protein>
<dbReference type="Pfam" id="PF01565">
    <property type="entry name" value="FAD_binding_4"/>
    <property type="match status" value="1"/>
</dbReference>
<dbReference type="Gene3D" id="3.30.465.10">
    <property type="match status" value="1"/>
</dbReference>
<dbReference type="InterPro" id="IPR016166">
    <property type="entry name" value="FAD-bd_PCMH"/>
</dbReference>
<dbReference type="InterPro" id="IPR012951">
    <property type="entry name" value="BBE"/>
</dbReference>
<organism evidence="8 9">
    <name type="scientific">Lyophyllum shimeji</name>
    <name type="common">Hon-shimeji</name>
    <name type="synonym">Tricholoma shimeji</name>
    <dbReference type="NCBI Taxonomy" id="47721"/>
    <lineage>
        <taxon>Eukaryota</taxon>
        <taxon>Fungi</taxon>
        <taxon>Dikarya</taxon>
        <taxon>Basidiomycota</taxon>
        <taxon>Agaricomycotina</taxon>
        <taxon>Agaricomycetes</taxon>
        <taxon>Agaricomycetidae</taxon>
        <taxon>Agaricales</taxon>
        <taxon>Tricholomatineae</taxon>
        <taxon>Lyophyllaceae</taxon>
        <taxon>Lyophyllum</taxon>
    </lineage>
</organism>
<feature type="signal peptide" evidence="6">
    <location>
        <begin position="1"/>
        <end position="19"/>
    </location>
</feature>
<sequence>MRLLTTLSLLATAGAFVAGSTVARADLKGSLRALHINASFPGDASYASASSAFNLRFTFKPAAVTYPKSPQEVSEIVKIGAAQKLTVVARSGGHSYIANGLGGKDGALVVDLQNLNQVSVDSSRGTAVIESGNRLGDIILALGIGGHASFGGFGFTSRQWGLTLDTITAVNTVLANGTVARVTNQNDPDLFWGLRGSASSFGITTSIEVTTFAAPPSATIFQYAWDLNVTAAANGIAAFQSFVQTNIPPHFGGEINLVRGPTAGTVTFTLLGGWYAPVDGLNATLAPFMRQMPRAPRTTVQTGTYLDSAVVLAGGSLDTKSKPDGHDTFYAKSLMTPEGSPISHGAIVAFVTYLAKQGFASKTEWFVQLELYGGKNSAINAVAPDATAFAHRSSTFTIQFYASAPGKVPPYPSYGFTFMNDMVKTLTDHSPKNWDYGAYANYIDDKLVDWKQRYYGAHYARLRSLKDKYDPQDLFTFPTAIEE</sequence>
<evidence type="ECO:0000256" key="2">
    <source>
        <dbReference type="ARBA" id="ARBA00005466"/>
    </source>
</evidence>
<dbReference type="Pfam" id="PF08031">
    <property type="entry name" value="BBE"/>
    <property type="match status" value="1"/>
</dbReference>
<dbReference type="EMBL" id="BRPK01000011">
    <property type="protein sequence ID" value="GLB42541.1"/>
    <property type="molecule type" value="Genomic_DNA"/>
</dbReference>
<dbReference type="Proteomes" id="UP001063166">
    <property type="component" value="Unassembled WGS sequence"/>
</dbReference>
<name>A0A9P3PWL5_LYOSH</name>
<feature type="domain" description="FAD-binding PCMH-type" evidence="7">
    <location>
        <begin position="57"/>
        <end position="252"/>
    </location>
</feature>
<reference evidence="8" key="1">
    <citation type="submission" date="2022-07" db="EMBL/GenBank/DDBJ databases">
        <title>The genome of Lyophyllum shimeji provides insight into the initial evolution of ectomycorrhizal fungal genome.</title>
        <authorList>
            <person name="Kobayashi Y."/>
            <person name="Shibata T."/>
            <person name="Hirakawa H."/>
            <person name="Shigenobu S."/>
            <person name="Nishiyama T."/>
            <person name="Yamada A."/>
            <person name="Hasebe M."/>
            <person name="Kawaguchi M."/>
        </authorList>
    </citation>
    <scope>NUCLEOTIDE SEQUENCE</scope>
    <source>
        <strain evidence="8">AT787</strain>
    </source>
</reference>
<dbReference type="PROSITE" id="PS51387">
    <property type="entry name" value="FAD_PCMH"/>
    <property type="match status" value="1"/>
</dbReference>
<proteinExistence type="inferred from homology"/>
<evidence type="ECO:0000256" key="1">
    <source>
        <dbReference type="ARBA" id="ARBA00001974"/>
    </source>
</evidence>
<dbReference type="PROSITE" id="PS00862">
    <property type="entry name" value="OX2_COVAL_FAD"/>
    <property type="match status" value="1"/>
</dbReference>
<dbReference type="GO" id="GO:0016491">
    <property type="term" value="F:oxidoreductase activity"/>
    <property type="evidence" value="ECO:0007669"/>
    <property type="project" value="UniProtKB-KW"/>
</dbReference>
<dbReference type="InterPro" id="IPR036318">
    <property type="entry name" value="FAD-bd_PCMH-like_sf"/>
</dbReference>
<keyword evidence="4" id="KW-0274">FAD</keyword>
<comment type="cofactor">
    <cofactor evidence="1">
        <name>FAD</name>
        <dbReference type="ChEBI" id="CHEBI:57692"/>
    </cofactor>
</comment>
<evidence type="ECO:0000256" key="5">
    <source>
        <dbReference type="ARBA" id="ARBA00023002"/>
    </source>
</evidence>